<evidence type="ECO:0000313" key="2">
    <source>
        <dbReference type="EMBL" id="PNJ16981.1"/>
    </source>
</evidence>
<evidence type="ECO:0000256" key="1">
    <source>
        <dbReference type="SAM" id="MobiDB-lite"/>
    </source>
</evidence>
<feature type="non-terminal residue" evidence="2">
    <location>
        <position position="1"/>
    </location>
</feature>
<dbReference type="AlphaFoldDB" id="A0A2J8S885"/>
<name>A0A2J8S885_PONAB</name>
<organism evidence="2">
    <name type="scientific">Pongo abelii</name>
    <name type="common">Sumatran orangutan</name>
    <name type="synonym">Pongo pygmaeus abelii</name>
    <dbReference type="NCBI Taxonomy" id="9601"/>
    <lineage>
        <taxon>Eukaryota</taxon>
        <taxon>Metazoa</taxon>
        <taxon>Chordata</taxon>
        <taxon>Craniata</taxon>
        <taxon>Vertebrata</taxon>
        <taxon>Euteleostomi</taxon>
        <taxon>Mammalia</taxon>
        <taxon>Eutheria</taxon>
        <taxon>Euarchontoglires</taxon>
        <taxon>Primates</taxon>
        <taxon>Haplorrhini</taxon>
        <taxon>Catarrhini</taxon>
        <taxon>Hominidae</taxon>
        <taxon>Pongo</taxon>
    </lineage>
</organism>
<proteinExistence type="predicted"/>
<comment type="caution">
    <text evidence="2">The sequence shown here is derived from an EMBL/GenBank/DDBJ whole genome shotgun (WGS) entry which is preliminary data.</text>
</comment>
<reference evidence="2" key="1">
    <citation type="submission" date="2017-12" db="EMBL/GenBank/DDBJ databases">
        <title>High-resolution comparative analysis of great ape genomes.</title>
        <authorList>
            <person name="Pollen A."/>
            <person name="Hastie A."/>
            <person name="Hormozdiari F."/>
            <person name="Dougherty M."/>
            <person name="Liu R."/>
            <person name="Chaisson M."/>
            <person name="Hoppe E."/>
            <person name="Hill C."/>
            <person name="Pang A."/>
            <person name="Hillier L."/>
            <person name="Baker C."/>
            <person name="Armstrong J."/>
            <person name="Shendure J."/>
            <person name="Paten B."/>
            <person name="Wilson R."/>
            <person name="Chao H."/>
            <person name="Schneider V."/>
            <person name="Ventura M."/>
            <person name="Kronenberg Z."/>
            <person name="Murali S."/>
            <person name="Gordon D."/>
            <person name="Cantsilieris S."/>
            <person name="Munson K."/>
            <person name="Nelson B."/>
            <person name="Raja A."/>
            <person name="Underwood J."/>
            <person name="Diekhans M."/>
            <person name="Fiddes I."/>
            <person name="Haussler D."/>
            <person name="Eichler E."/>
        </authorList>
    </citation>
    <scope>NUCLEOTIDE SEQUENCE [LARGE SCALE GENOMIC DNA]</scope>
    <source>
        <strain evidence="2">Susie</strain>
    </source>
</reference>
<feature type="region of interest" description="Disordered" evidence="1">
    <location>
        <begin position="1"/>
        <end position="20"/>
    </location>
</feature>
<gene>
    <name evidence="2" type="ORF">CR201_G0045679</name>
</gene>
<dbReference type="EMBL" id="NDHI03003602">
    <property type="protein sequence ID" value="PNJ16981.1"/>
    <property type="molecule type" value="Genomic_DNA"/>
</dbReference>
<accession>A0A2J8S885</accession>
<sequence length="173" mass="19019">NRGPLSPLLARQPPPHPSPEAKLAKLLAMLQTRDPPRASAKPRCLPRATLSAGCCQWGIGPVSGWEPEPPGLGRASGTSKWPHRLLLRPQKPSHSRRRGTCCGCLRHSGKQLPRTRACGPSSVPHRPVIPWMPLLPKPSSSRTCRQLQAYPSPGSVLRRWRRRRGACGRPARC</sequence>
<protein>
    <submittedName>
        <fullName evidence="2">C16orf59 isoform 2</fullName>
    </submittedName>
</protein>